<evidence type="ECO:0000313" key="1">
    <source>
        <dbReference type="EMBL" id="SVC60424.1"/>
    </source>
</evidence>
<proteinExistence type="predicted"/>
<dbReference type="AlphaFoldDB" id="A0A382NGV1"/>
<gene>
    <name evidence="1" type="ORF">METZ01_LOCUS313278</name>
</gene>
<reference evidence="1" key="1">
    <citation type="submission" date="2018-05" db="EMBL/GenBank/DDBJ databases">
        <authorList>
            <person name="Lanie J.A."/>
            <person name="Ng W.-L."/>
            <person name="Kazmierczak K.M."/>
            <person name="Andrzejewski T.M."/>
            <person name="Davidsen T.M."/>
            <person name="Wayne K.J."/>
            <person name="Tettelin H."/>
            <person name="Glass J.I."/>
            <person name="Rusch D."/>
            <person name="Podicherti R."/>
            <person name="Tsui H.-C.T."/>
            <person name="Winkler M.E."/>
        </authorList>
    </citation>
    <scope>NUCLEOTIDE SEQUENCE</scope>
</reference>
<protein>
    <submittedName>
        <fullName evidence="1">Uncharacterized protein</fullName>
    </submittedName>
</protein>
<dbReference type="EMBL" id="UINC01100399">
    <property type="protein sequence ID" value="SVC60424.1"/>
    <property type="molecule type" value="Genomic_DNA"/>
</dbReference>
<organism evidence="1">
    <name type="scientific">marine metagenome</name>
    <dbReference type="NCBI Taxonomy" id="408172"/>
    <lineage>
        <taxon>unclassified sequences</taxon>
        <taxon>metagenomes</taxon>
        <taxon>ecological metagenomes</taxon>
    </lineage>
</organism>
<feature type="non-terminal residue" evidence="1">
    <location>
        <position position="26"/>
    </location>
</feature>
<name>A0A382NGV1_9ZZZZ</name>
<accession>A0A382NGV1</accession>
<sequence length="26" mass="2841">MENARLPASINISTGPLWRRIISGTS</sequence>